<dbReference type="InterPro" id="IPR027417">
    <property type="entry name" value="P-loop_NTPase"/>
</dbReference>
<dbReference type="InterPro" id="IPR010230">
    <property type="entry name" value="FeS-cluster_ATPase_SufC"/>
</dbReference>
<keyword evidence="1" id="KW-0547">Nucleotide-binding</keyword>
<evidence type="ECO:0000256" key="1">
    <source>
        <dbReference type="ARBA" id="ARBA00022741"/>
    </source>
</evidence>
<dbReference type="GO" id="GO:0005524">
    <property type="term" value="F:ATP binding"/>
    <property type="evidence" value="ECO:0007669"/>
    <property type="project" value="UniProtKB-KW"/>
</dbReference>
<sequence>MSFLTIKDLNVNIEDKKILNGVNLDVNKGEVHAIMGLNGSGKSTLANVLLGHPRYSITSGDILVNNESIINLKTDERARKGLFLGFQYPTEVSGVGYSHFLRNAYNLLSKSLTAEQKDREVFITVKEFHEYLKRNLDNVGLDPSFLSRYLNEGFSGGEKKRSEVMQMLVLRPNLAILDEPDSGLDIDAVKSVAEAINKLIETGAGVIVITHYARILRYLKKLDKVHVMSKGKIIKTAGKELSEELESKGYAWLGLSDESVDAV</sequence>
<dbReference type="PANTHER" id="PTHR43204:SF1">
    <property type="entry name" value="ABC TRANSPORTER I FAMILY MEMBER 6, CHLOROPLASTIC"/>
    <property type="match status" value="1"/>
</dbReference>
<evidence type="ECO:0000313" key="5">
    <source>
        <dbReference type="Proteomes" id="UP000058925"/>
    </source>
</evidence>
<dbReference type="EMBL" id="CP012850">
    <property type="protein sequence ID" value="ALI34778.1"/>
    <property type="molecule type" value="Genomic_DNA"/>
</dbReference>
<dbReference type="InterPro" id="IPR003439">
    <property type="entry name" value="ABC_transporter-like_ATP-bd"/>
</dbReference>
<dbReference type="Proteomes" id="UP000058925">
    <property type="component" value="Chromosome"/>
</dbReference>
<dbReference type="AlphaFoldDB" id="A0A654LTT5"/>
<dbReference type="CDD" id="cd03217">
    <property type="entry name" value="ABC_FeS_Assembly"/>
    <property type="match status" value="1"/>
</dbReference>
<accession>A0A654LTT5</accession>
<dbReference type="Gene3D" id="3.40.50.300">
    <property type="entry name" value="P-loop containing nucleotide triphosphate hydrolases"/>
    <property type="match status" value="1"/>
</dbReference>
<evidence type="ECO:0000256" key="2">
    <source>
        <dbReference type="ARBA" id="ARBA00022840"/>
    </source>
</evidence>
<evidence type="ECO:0000259" key="3">
    <source>
        <dbReference type="PROSITE" id="PS50893"/>
    </source>
</evidence>
<reference evidence="5" key="1">
    <citation type="submission" date="2015-10" db="EMBL/GenBank/DDBJ databases">
        <title>Niche specialization of a soil ammonia-oxidizing archaeon, Candidatus Nitrosocosmicus oleophilus.</title>
        <authorList>
            <person name="Jung M.-Y."/>
            <person name="Rhee S.-K."/>
        </authorList>
    </citation>
    <scope>NUCLEOTIDE SEQUENCE [LARGE SCALE GENOMIC DNA]</scope>
    <source>
        <strain evidence="5">MY3</strain>
    </source>
</reference>
<evidence type="ECO:0000313" key="4">
    <source>
        <dbReference type="EMBL" id="ALI34778.1"/>
    </source>
</evidence>
<dbReference type="GeneID" id="60420730"/>
<organism evidence="4 5">
    <name type="scientific">Candidatus Nitrosocosmicus oleophilus</name>
    <dbReference type="NCBI Taxonomy" id="1353260"/>
    <lineage>
        <taxon>Archaea</taxon>
        <taxon>Nitrososphaerota</taxon>
        <taxon>Nitrososphaeria</taxon>
        <taxon>Nitrososphaerales</taxon>
        <taxon>Nitrososphaeraceae</taxon>
        <taxon>Candidatus Nitrosocosmicus</taxon>
    </lineage>
</organism>
<dbReference type="SMART" id="SM00382">
    <property type="entry name" value="AAA"/>
    <property type="match status" value="1"/>
</dbReference>
<keyword evidence="5" id="KW-1185">Reference proteome</keyword>
<dbReference type="SUPFAM" id="SSF52540">
    <property type="entry name" value="P-loop containing nucleoside triphosphate hydrolases"/>
    <property type="match status" value="1"/>
</dbReference>
<gene>
    <name evidence="4" type="primary">yurY</name>
    <name evidence="4" type="ORF">NMY3_00567</name>
</gene>
<name>A0A654LTT5_9ARCH</name>
<dbReference type="GO" id="GO:0016887">
    <property type="term" value="F:ATP hydrolysis activity"/>
    <property type="evidence" value="ECO:0007669"/>
    <property type="project" value="InterPro"/>
</dbReference>
<dbReference type="NCBIfam" id="TIGR01978">
    <property type="entry name" value="sufC"/>
    <property type="match status" value="1"/>
</dbReference>
<feature type="domain" description="ABC transporter" evidence="3">
    <location>
        <begin position="4"/>
        <end position="255"/>
    </location>
</feature>
<proteinExistence type="predicted"/>
<dbReference type="InterPro" id="IPR003593">
    <property type="entry name" value="AAA+_ATPase"/>
</dbReference>
<dbReference type="Pfam" id="PF00005">
    <property type="entry name" value="ABC_tran"/>
    <property type="match status" value="1"/>
</dbReference>
<protein>
    <submittedName>
        <fullName evidence="4">Vegetative protein 296</fullName>
    </submittedName>
</protein>
<dbReference type="PANTHER" id="PTHR43204">
    <property type="entry name" value="ABC TRANSPORTER I FAMILY MEMBER 6, CHLOROPLASTIC"/>
    <property type="match status" value="1"/>
</dbReference>
<dbReference type="OrthoDB" id="18492at2157"/>
<dbReference type="RefSeq" id="WP_196817380.1">
    <property type="nucleotide sequence ID" value="NZ_CP012850.1"/>
</dbReference>
<dbReference type="PROSITE" id="PS50893">
    <property type="entry name" value="ABC_TRANSPORTER_2"/>
    <property type="match status" value="1"/>
</dbReference>
<keyword evidence="2" id="KW-0067">ATP-binding</keyword>
<dbReference type="KEGG" id="taa:NMY3_00567"/>